<evidence type="ECO:0000256" key="1">
    <source>
        <dbReference type="SAM" id="Coils"/>
    </source>
</evidence>
<organism evidence="4 5">
    <name type="scientific">Vulcanibacillus modesticaldus</name>
    <dbReference type="NCBI Taxonomy" id="337097"/>
    <lineage>
        <taxon>Bacteria</taxon>
        <taxon>Bacillati</taxon>
        <taxon>Bacillota</taxon>
        <taxon>Bacilli</taxon>
        <taxon>Bacillales</taxon>
        <taxon>Bacillaceae</taxon>
        <taxon>Vulcanibacillus</taxon>
    </lineage>
</organism>
<dbReference type="RefSeq" id="WP_069656247.1">
    <property type="nucleotide sequence ID" value="NZ_MIJF01000013.1"/>
</dbReference>
<dbReference type="OrthoDB" id="9769314at2"/>
<dbReference type="Pfam" id="PF07833">
    <property type="entry name" value="Cu_amine_oxidN1"/>
    <property type="match status" value="1"/>
</dbReference>
<evidence type="ECO:0000313" key="5">
    <source>
        <dbReference type="Proteomes" id="UP000243739"/>
    </source>
</evidence>
<protein>
    <recommendedName>
        <fullName evidence="3">Copper amine oxidase-like N-terminal domain-containing protein</fullName>
    </recommendedName>
</protein>
<dbReference type="InterPro" id="IPR012854">
    <property type="entry name" value="Cu_amine_oxidase-like_N"/>
</dbReference>
<feature type="domain" description="Copper amine oxidase-like N-terminal" evidence="3">
    <location>
        <begin position="367"/>
        <end position="474"/>
    </location>
</feature>
<reference evidence="4 5" key="1">
    <citation type="submission" date="2016-09" db="EMBL/GenBank/DDBJ databases">
        <title>Draft genome sequence for the type strain of Vulcanibacillus modesticaldus BR, a strictly anaerobic, moderately thermophilic, and nitrate-reducing bacterium from deep sea-hydrothermal vents of the Mid-Atlantic Ridge.</title>
        <authorList>
            <person name="Abin C.A."/>
            <person name="Hollibaugh J.T."/>
        </authorList>
    </citation>
    <scope>NUCLEOTIDE SEQUENCE [LARGE SCALE GENOMIC DNA]</scope>
    <source>
        <strain evidence="4 5">BR</strain>
    </source>
</reference>
<dbReference type="STRING" id="337097.BHF71_00875"/>
<dbReference type="SUPFAM" id="SSF55383">
    <property type="entry name" value="Copper amine oxidase, domain N"/>
    <property type="match status" value="1"/>
</dbReference>
<name>A0A1D2YVK8_9BACI</name>
<evidence type="ECO:0000313" key="4">
    <source>
        <dbReference type="EMBL" id="OEF99760.1"/>
    </source>
</evidence>
<feature type="coiled-coil region" evidence="1">
    <location>
        <begin position="257"/>
        <end position="318"/>
    </location>
</feature>
<dbReference type="Gene3D" id="3.30.457.10">
    <property type="entry name" value="Copper amine oxidase-like, N-terminal domain"/>
    <property type="match status" value="1"/>
</dbReference>
<keyword evidence="1" id="KW-0175">Coiled coil</keyword>
<dbReference type="EMBL" id="MIJF01000013">
    <property type="protein sequence ID" value="OEF99760.1"/>
    <property type="molecule type" value="Genomic_DNA"/>
</dbReference>
<gene>
    <name evidence="4" type="ORF">BHF71_00875</name>
</gene>
<accession>A0A1D2YVK8</accession>
<dbReference type="InterPro" id="IPR036582">
    <property type="entry name" value="Mao_N_sf"/>
</dbReference>
<proteinExistence type="predicted"/>
<dbReference type="Proteomes" id="UP000243739">
    <property type="component" value="Unassembled WGS sequence"/>
</dbReference>
<feature type="compositionally biased region" description="Acidic residues" evidence="2">
    <location>
        <begin position="133"/>
        <end position="176"/>
    </location>
</feature>
<sequence>MKKSFIMILLSFVIVFTPTISIIGQAEELNTDTTRVTADEVILDNGSEDSVIGEDEVVDEEVDAIEEDEIIDEDEEAIEEDEIVDEDEEAIEEDEIVDEDEDAIEEDEIIDEDEEAIEEDEVIDEDEDAIEEDEIVDEDEEAIEEDEVIDEDEDAIEEDEIADEDEDAIEEDDMDEMKDGRWKEWEAKKIKKELEKNRKLLERLEKKQRKLEKQREKLQKKIRELKGRVSKKWAPLLQELNATKNTDESIQRVYSYLNEGLAERKLSKDEIEELEELIDSFKDTIEEELEQKEIEEEVEKVEDIKVEIQNKIEAFRKLREVYQLMDRQEDVLLSQEQIFAFTRGDKKEAKKLIELYKKLNKKRLTAYVNGKEPVFDVPPQILNGRTLVPFRAISETLGAEVTYDPTTKTVSIKKGDITISFVISDNKAKVNGRIVQLDVPAMVVNNRTVVPLRFLSESLGADVQYDPATNLIFIND</sequence>
<evidence type="ECO:0000256" key="2">
    <source>
        <dbReference type="SAM" id="MobiDB-lite"/>
    </source>
</evidence>
<dbReference type="AlphaFoldDB" id="A0A1D2YVK8"/>
<comment type="caution">
    <text evidence="4">The sequence shown here is derived from an EMBL/GenBank/DDBJ whole genome shotgun (WGS) entry which is preliminary data.</text>
</comment>
<feature type="coiled-coil region" evidence="1">
    <location>
        <begin position="187"/>
        <end position="228"/>
    </location>
</feature>
<keyword evidence="5" id="KW-1185">Reference proteome</keyword>
<evidence type="ECO:0000259" key="3">
    <source>
        <dbReference type="Pfam" id="PF07833"/>
    </source>
</evidence>
<feature type="region of interest" description="Disordered" evidence="2">
    <location>
        <begin position="133"/>
        <end position="180"/>
    </location>
</feature>